<accession>A0A7V8N166</accession>
<evidence type="ECO:0000256" key="1">
    <source>
        <dbReference type="SAM" id="Phobius"/>
    </source>
</evidence>
<gene>
    <name evidence="2" type="ORF">HZR21_06220</name>
</gene>
<keyword evidence="1" id="KW-0812">Transmembrane</keyword>
<protein>
    <submittedName>
        <fullName evidence="2">DUF1049 domain-containing protein</fullName>
    </submittedName>
</protein>
<name>A0A7V8N166_9LACT</name>
<dbReference type="AlphaFoldDB" id="A0A7V8N166"/>
<evidence type="ECO:0000313" key="3">
    <source>
        <dbReference type="Proteomes" id="UP000530186"/>
    </source>
</evidence>
<proteinExistence type="predicted"/>
<reference evidence="2 3" key="1">
    <citation type="submission" date="2020-07" db="EMBL/GenBank/DDBJ databases">
        <authorList>
            <person name="Hilgarth M."/>
            <person name="Werum V."/>
            <person name="Vogel R.F."/>
        </authorList>
    </citation>
    <scope>NUCLEOTIDE SEQUENCE [LARGE SCALE GENOMIC DNA]</scope>
    <source>
        <strain evidence="2 3">DSM 28961</strain>
    </source>
</reference>
<feature type="transmembrane region" description="Helical" evidence="1">
    <location>
        <begin position="42"/>
        <end position="64"/>
    </location>
</feature>
<keyword evidence="1" id="KW-1133">Transmembrane helix</keyword>
<dbReference type="RefSeq" id="WP_180746909.1">
    <property type="nucleotide sequence ID" value="NZ_CBCRWQ010000009.1"/>
</dbReference>
<evidence type="ECO:0000313" key="2">
    <source>
        <dbReference type="EMBL" id="MBA0016736.1"/>
    </source>
</evidence>
<dbReference type="GeneID" id="303195108"/>
<feature type="transmembrane region" description="Helical" evidence="1">
    <location>
        <begin position="12"/>
        <end position="30"/>
    </location>
</feature>
<organism evidence="2 3">
    <name type="scientific">Pseudolactococcus laudensis</name>
    <dbReference type="NCBI Taxonomy" id="1494461"/>
    <lineage>
        <taxon>Bacteria</taxon>
        <taxon>Bacillati</taxon>
        <taxon>Bacillota</taxon>
        <taxon>Bacilli</taxon>
        <taxon>Lactobacillales</taxon>
        <taxon>Streptococcaceae</taxon>
        <taxon>Pseudolactococcus</taxon>
    </lineage>
</organism>
<comment type="caution">
    <text evidence="2">The sequence shown here is derived from an EMBL/GenBank/DDBJ whole genome shotgun (WGS) entry which is preliminary data.</text>
</comment>
<keyword evidence="3" id="KW-1185">Reference proteome</keyword>
<sequence>MEKFKKIATPKRILALIVIILVLIFAFQNLNSVSLNLVFFSLDIPLLVLIIALYVLGVITGWAVKRNDIKHIVNKAQSETKKELKELQDQIKEND</sequence>
<dbReference type="EMBL" id="JACBNY010000008">
    <property type="protein sequence ID" value="MBA0016736.1"/>
    <property type="molecule type" value="Genomic_DNA"/>
</dbReference>
<dbReference type="Proteomes" id="UP000530186">
    <property type="component" value="Unassembled WGS sequence"/>
</dbReference>
<keyword evidence="1" id="KW-0472">Membrane</keyword>